<evidence type="ECO:0000313" key="7">
    <source>
        <dbReference type="Proteomes" id="UP001153069"/>
    </source>
</evidence>
<keyword evidence="4 5" id="KW-0472">Membrane</keyword>
<sequence length="467" mass="51430">MATSTDPTHHEMDHHMEAVRSNRCIGSAVVENREKESTPWCQELRNFCRRYFLEGQLLDQRATLATQGDKHTFWLKHRKTLAIGFPALIVHAVWWSVMISNNYFYLFVEPSGSLAKPRYLMSITMIFGSLVAGATSEGGGAVAFPVMTLALGIAPPVARDFAFMIQSVGMVASSFTILVMRIQVEWKAILYVTLGGIVGIILGLEEVAPRLTPPYSKMYFVVIWSSFAIGLFLLNRNHHREVHDQIKNWEDGVLWRPPASSILRPYLSLSWKRESLVCFGILGGIFSSMAGSGIDICSFAALTLLFRVSEKVATPTSVVLMAINTTIGFAYRQFGMGGVEEEAWGFFAVCVPIVVIGAPVGAFLGSYAHRLTLAAVIYIIDAAQLIGALVVIQPWSNFHLSVTSLVLFVSGLTFFWLLSWLGLKMLQLPSKKVRGSSQEISQTSINVDDLGGPSNCVDGPENLLIEA</sequence>
<feature type="transmembrane region" description="Helical" evidence="5">
    <location>
        <begin position="371"/>
        <end position="392"/>
    </location>
</feature>
<protein>
    <submittedName>
        <fullName evidence="6">Sulfite exporter TauE/SafE</fullName>
    </submittedName>
</protein>
<dbReference type="GO" id="GO:0016020">
    <property type="term" value="C:membrane"/>
    <property type="evidence" value="ECO:0007669"/>
    <property type="project" value="UniProtKB-SubCell"/>
</dbReference>
<feature type="transmembrane region" description="Helical" evidence="5">
    <location>
        <begin position="161"/>
        <end position="182"/>
    </location>
</feature>
<dbReference type="OrthoDB" id="189301at2759"/>
<feature type="transmembrane region" description="Helical" evidence="5">
    <location>
        <begin position="119"/>
        <end position="149"/>
    </location>
</feature>
<feature type="transmembrane region" description="Helical" evidence="5">
    <location>
        <begin position="343"/>
        <end position="364"/>
    </location>
</feature>
<keyword evidence="3 5" id="KW-1133">Transmembrane helix</keyword>
<dbReference type="AlphaFoldDB" id="A0A9N8E2W2"/>
<proteinExistence type="predicted"/>
<keyword evidence="7" id="KW-1185">Reference proteome</keyword>
<gene>
    <name evidence="6" type="ORF">SEMRO_594_G172470.1</name>
</gene>
<name>A0A9N8E2W2_9STRA</name>
<organism evidence="6 7">
    <name type="scientific">Seminavis robusta</name>
    <dbReference type="NCBI Taxonomy" id="568900"/>
    <lineage>
        <taxon>Eukaryota</taxon>
        <taxon>Sar</taxon>
        <taxon>Stramenopiles</taxon>
        <taxon>Ochrophyta</taxon>
        <taxon>Bacillariophyta</taxon>
        <taxon>Bacillariophyceae</taxon>
        <taxon>Bacillariophycidae</taxon>
        <taxon>Naviculales</taxon>
        <taxon>Naviculaceae</taxon>
        <taxon>Seminavis</taxon>
    </lineage>
</organism>
<evidence type="ECO:0000256" key="1">
    <source>
        <dbReference type="ARBA" id="ARBA00004141"/>
    </source>
</evidence>
<feature type="transmembrane region" description="Helical" evidence="5">
    <location>
        <begin position="188"/>
        <end position="204"/>
    </location>
</feature>
<dbReference type="Pfam" id="PF01925">
    <property type="entry name" value="TauE"/>
    <property type="match status" value="1"/>
</dbReference>
<feature type="transmembrane region" description="Helical" evidence="5">
    <location>
        <begin position="279"/>
        <end position="305"/>
    </location>
</feature>
<comment type="subcellular location">
    <subcellularLocation>
        <location evidence="1">Membrane</location>
        <topology evidence="1">Multi-pass membrane protein</topology>
    </subcellularLocation>
</comment>
<feature type="transmembrane region" description="Helical" evidence="5">
    <location>
        <begin position="312"/>
        <end position="331"/>
    </location>
</feature>
<dbReference type="PANTHER" id="PTHR31154:SF4">
    <property type="entry name" value="MEMBRANE TRANSPORTER PROTEIN"/>
    <property type="match status" value="1"/>
</dbReference>
<comment type="caution">
    <text evidence="6">The sequence shown here is derived from an EMBL/GenBank/DDBJ whole genome shotgun (WGS) entry which is preliminary data.</text>
</comment>
<keyword evidence="2 5" id="KW-0812">Transmembrane</keyword>
<dbReference type="Proteomes" id="UP001153069">
    <property type="component" value="Unassembled WGS sequence"/>
</dbReference>
<dbReference type="PANTHER" id="PTHR31154">
    <property type="entry name" value="MEMBRANE TRANSPORTER PROTEIN"/>
    <property type="match status" value="1"/>
</dbReference>
<evidence type="ECO:0000313" key="6">
    <source>
        <dbReference type="EMBL" id="CAB9513483.1"/>
    </source>
</evidence>
<evidence type="ECO:0000256" key="2">
    <source>
        <dbReference type="ARBA" id="ARBA00022692"/>
    </source>
</evidence>
<evidence type="ECO:0000256" key="3">
    <source>
        <dbReference type="ARBA" id="ARBA00022989"/>
    </source>
</evidence>
<feature type="transmembrane region" description="Helical" evidence="5">
    <location>
        <begin position="216"/>
        <end position="234"/>
    </location>
</feature>
<feature type="transmembrane region" description="Helical" evidence="5">
    <location>
        <begin position="398"/>
        <end position="423"/>
    </location>
</feature>
<evidence type="ECO:0000256" key="4">
    <source>
        <dbReference type="ARBA" id="ARBA00023136"/>
    </source>
</evidence>
<dbReference type="InterPro" id="IPR002781">
    <property type="entry name" value="TM_pro_TauE-like"/>
</dbReference>
<reference evidence="6" key="1">
    <citation type="submission" date="2020-06" db="EMBL/GenBank/DDBJ databases">
        <authorList>
            <consortium name="Plant Systems Biology data submission"/>
        </authorList>
    </citation>
    <scope>NUCLEOTIDE SEQUENCE</scope>
    <source>
        <strain evidence="6">D6</strain>
    </source>
</reference>
<feature type="transmembrane region" description="Helical" evidence="5">
    <location>
        <begin position="80"/>
        <end position="99"/>
    </location>
</feature>
<dbReference type="EMBL" id="CAICTM010000593">
    <property type="protein sequence ID" value="CAB9513483.1"/>
    <property type="molecule type" value="Genomic_DNA"/>
</dbReference>
<evidence type="ECO:0000256" key="5">
    <source>
        <dbReference type="SAM" id="Phobius"/>
    </source>
</evidence>
<accession>A0A9N8E2W2</accession>